<dbReference type="AlphaFoldDB" id="A0A2K4VLV6"/>
<dbReference type="EMBL" id="RBUA01000505">
    <property type="protein sequence ID" value="RMU59798.1"/>
    <property type="molecule type" value="Genomic_DNA"/>
</dbReference>
<gene>
    <name evidence="1" type="ORF">ALP29_201350</name>
</gene>
<reference evidence="1 2" key="1">
    <citation type="submission" date="2018-08" db="EMBL/GenBank/DDBJ databases">
        <title>Recombination of ecologically and evolutionarily significant loci maintains genetic cohesion in the Pseudomonas syringae species complex.</title>
        <authorList>
            <person name="Dillon M."/>
            <person name="Thakur S."/>
            <person name="Almeida R.N.D."/>
            <person name="Weir B.S."/>
            <person name="Guttman D.S."/>
        </authorList>
    </citation>
    <scope>NUCLEOTIDE SEQUENCE [LARGE SCALE GENOMIC DNA]</scope>
    <source>
        <strain evidence="1 2">ICMP 14479</strain>
    </source>
</reference>
<sequence>MSSDPLCLVFIPALIAILTAAEKKKGMPLTEAEVCHIRDQATCIALPFSSAIAMETERGYEDIAAENCWVEWQQKREQSA</sequence>
<evidence type="ECO:0000313" key="1">
    <source>
        <dbReference type="EMBL" id="RMU59798.1"/>
    </source>
</evidence>
<evidence type="ECO:0000313" key="2">
    <source>
        <dbReference type="Proteomes" id="UP000280395"/>
    </source>
</evidence>
<dbReference type="RefSeq" id="WP_017703209.1">
    <property type="nucleotide sequence ID" value="NZ_LIIJ01000141.1"/>
</dbReference>
<name>A0A2K4VLV6_PSESX</name>
<protein>
    <submittedName>
        <fullName evidence="1">Uncharacterized protein</fullName>
    </submittedName>
</protein>
<dbReference type="Proteomes" id="UP000280395">
    <property type="component" value="Unassembled WGS sequence"/>
</dbReference>
<proteinExistence type="predicted"/>
<accession>A0A2K4VLV6</accession>
<comment type="caution">
    <text evidence="1">The sequence shown here is derived from an EMBL/GenBank/DDBJ whole genome shotgun (WGS) entry which is preliminary data.</text>
</comment>
<organism evidence="1 2">
    <name type="scientific">Pseudomonas syringae pv. avii</name>
    <dbReference type="NCBI Taxonomy" id="663959"/>
    <lineage>
        <taxon>Bacteria</taxon>
        <taxon>Pseudomonadati</taxon>
        <taxon>Pseudomonadota</taxon>
        <taxon>Gammaproteobacteria</taxon>
        <taxon>Pseudomonadales</taxon>
        <taxon>Pseudomonadaceae</taxon>
        <taxon>Pseudomonas</taxon>
        <taxon>Pseudomonas syringae</taxon>
    </lineage>
</organism>